<dbReference type="CDD" id="cd06225">
    <property type="entry name" value="HAMP"/>
    <property type="match status" value="1"/>
</dbReference>
<comment type="catalytic activity">
    <reaction evidence="1">
        <text>ATP + protein L-histidine = ADP + protein N-phospho-L-histidine.</text>
        <dbReference type="EC" id="2.7.13.3"/>
    </reaction>
</comment>
<dbReference type="SMART" id="SM00388">
    <property type="entry name" value="HisKA"/>
    <property type="match status" value="1"/>
</dbReference>
<organism evidence="14 15">
    <name type="scientific">Gemmatimonas aurantiaca (strain DSM 14586 / JCM 11422 / NBRC 100505 / T-27)</name>
    <dbReference type="NCBI Taxonomy" id="379066"/>
    <lineage>
        <taxon>Bacteria</taxon>
        <taxon>Pseudomonadati</taxon>
        <taxon>Gemmatimonadota</taxon>
        <taxon>Gemmatimonadia</taxon>
        <taxon>Gemmatimonadales</taxon>
        <taxon>Gemmatimonadaceae</taxon>
        <taxon>Gemmatimonas</taxon>
    </lineage>
</organism>
<evidence type="ECO:0000256" key="9">
    <source>
        <dbReference type="ARBA" id="ARBA00023012"/>
    </source>
</evidence>
<dbReference type="SMART" id="SM00387">
    <property type="entry name" value="HATPase_c"/>
    <property type="match status" value="1"/>
</dbReference>
<dbReference type="InterPro" id="IPR003594">
    <property type="entry name" value="HATPase_dom"/>
</dbReference>
<dbReference type="PRINTS" id="PR00344">
    <property type="entry name" value="BCTRLSENSOR"/>
</dbReference>
<dbReference type="Pfam" id="PF00672">
    <property type="entry name" value="HAMP"/>
    <property type="match status" value="1"/>
</dbReference>
<evidence type="ECO:0000313" key="14">
    <source>
        <dbReference type="EMBL" id="BAH40179.1"/>
    </source>
</evidence>
<keyword evidence="7 14" id="KW-0418">Kinase</keyword>
<dbReference type="CDD" id="cd00075">
    <property type="entry name" value="HATPase"/>
    <property type="match status" value="1"/>
</dbReference>
<dbReference type="InterPro" id="IPR004358">
    <property type="entry name" value="Sig_transdc_His_kin-like_C"/>
</dbReference>
<dbReference type="SMART" id="SM00304">
    <property type="entry name" value="HAMP"/>
    <property type="match status" value="1"/>
</dbReference>
<dbReference type="GO" id="GO:0005886">
    <property type="term" value="C:plasma membrane"/>
    <property type="evidence" value="ECO:0007669"/>
    <property type="project" value="TreeGrafter"/>
</dbReference>
<proteinExistence type="predicted"/>
<dbReference type="InterPro" id="IPR050428">
    <property type="entry name" value="TCS_sensor_his_kinase"/>
</dbReference>
<evidence type="ECO:0000259" key="13">
    <source>
        <dbReference type="PROSITE" id="PS50885"/>
    </source>
</evidence>
<keyword evidence="15" id="KW-1185">Reference proteome</keyword>
<evidence type="ECO:0000256" key="4">
    <source>
        <dbReference type="ARBA" id="ARBA00022553"/>
    </source>
</evidence>
<dbReference type="eggNOG" id="COG2770">
    <property type="taxonomic scope" value="Bacteria"/>
</dbReference>
<dbReference type="Gene3D" id="3.30.565.10">
    <property type="entry name" value="Histidine kinase-like ATPase, C-terminal domain"/>
    <property type="match status" value="1"/>
</dbReference>
<keyword evidence="4" id="KW-0597">Phosphoprotein</keyword>
<dbReference type="PANTHER" id="PTHR45436">
    <property type="entry name" value="SENSOR HISTIDINE KINASE YKOH"/>
    <property type="match status" value="1"/>
</dbReference>
<reference evidence="15" key="1">
    <citation type="submission" date="2006-03" db="EMBL/GenBank/DDBJ databases">
        <title>Complete genome sequence of Gemmatimonas aurantiaca T-27 that represents a novel phylum Gemmatimonadetes.</title>
        <authorList>
            <person name="Takasaki K."/>
            <person name="Ichikawa N."/>
            <person name="Miura H."/>
            <person name="Matsushita S."/>
            <person name="Watanabe Y."/>
            <person name="Oguchi A."/>
            <person name="Ankai A."/>
            <person name="Yashiro I."/>
            <person name="Takahashi M."/>
            <person name="Terui Y."/>
            <person name="Fukui S."/>
            <person name="Yokoyama H."/>
            <person name="Tanikawa S."/>
            <person name="Hanada S."/>
            <person name="Kamagata Y."/>
            <person name="Fujita N."/>
        </authorList>
    </citation>
    <scope>NUCLEOTIDE SEQUENCE [LARGE SCALE GENOMIC DNA]</scope>
    <source>
        <strain evidence="15">T-27 / DSM 14586 / JCM 11422 / NBRC 100505</strain>
    </source>
</reference>
<dbReference type="InterPro" id="IPR003661">
    <property type="entry name" value="HisK_dim/P_dom"/>
</dbReference>
<evidence type="ECO:0000313" key="15">
    <source>
        <dbReference type="Proteomes" id="UP000002209"/>
    </source>
</evidence>
<dbReference type="PANTHER" id="PTHR45436:SF5">
    <property type="entry name" value="SENSOR HISTIDINE KINASE TRCS"/>
    <property type="match status" value="1"/>
</dbReference>
<keyword evidence="5" id="KW-0808">Transferase</keyword>
<evidence type="ECO:0000256" key="8">
    <source>
        <dbReference type="ARBA" id="ARBA00022989"/>
    </source>
</evidence>
<gene>
    <name evidence="14" type="ordered locus">GAU_3137</name>
</gene>
<feature type="domain" description="Histidine kinase" evidence="12">
    <location>
        <begin position="274"/>
        <end position="495"/>
    </location>
</feature>
<dbReference type="GO" id="GO:0000155">
    <property type="term" value="F:phosphorelay sensor kinase activity"/>
    <property type="evidence" value="ECO:0007669"/>
    <property type="project" value="InterPro"/>
</dbReference>
<feature type="domain" description="HAMP" evidence="13">
    <location>
        <begin position="213"/>
        <end position="266"/>
    </location>
</feature>
<keyword evidence="9" id="KW-0902">Two-component regulatory system</keyword>
<evidence type="ECO:0000256" key="11">
    <source>
        <dbReference type="SAM" id="Phobius"/>
    </source>
</evidence>
<evidence type="ECO:0000259" key="12">
    <source>
        <dbReference type="PROSITE" id="PS50109"/>
    </source>
</evidence>
<accession>C1ACF2</accession>
<feature type="transmembrane region" description="Helical" evidence="11">
    <location>
        <begin position="192"/>
        <end position="216"/>
    </location>
</feature>
<dbReference type="EMBL" id="AP009153">
    <property type="protein sequence ID" value="BAH40179.1"/>
    <property type="molecule type" value="Genomic_DNA"/>
</dbReference>
<dbReference type="InterPro" id="IPR003660">
    <property type="entry name" value="HAMP_dom"/>
</dbReference>
<evidence type="ECO:0000256" key="6">
    <source>
        <dbReference type="ARBA" id="ARBA00022692"/>
    </source>
</evidence>
<dbReference type="SUPFAM" id="SSF47384">
    <property type="entry name" value="Homodimeric domain of signal transducing histidine kinase"/>
    <property type="match status" value="1"/>
</dbReference>
<name>C1ACF2_GEMAT</name>
<evidence type="ECO:0000256" key="10">
    <source>
        <dbReference type="ARBA" id="ARBA00023136"/>
    </source>
</evidence>
<dbReference type="PROSITE" id="PS50885">
    <property type="entry name" value="HAMP"/>
    <property type="match status" value="1"/>
</dbReference>
<dbReference type="Gene3D" id="1.10.287.130">
    <property type="match status" value="1"/>
</dbReference>
<dbReference type="PROSITE" id="PS50109">
    <property type="entry name" value="HIS_KIN"/>
    <property type="match status" value="1"/>
</dbReference>
<evidence type="ECO:0000256" key="7">
    <source>
        <dbReference type="ARBA" id="ARBA00022777"/>
    </source>
</evidence>
<dbReference type="SUPFAM" id="SSF55874">
    <property type="entry name" value="ATPase domain of HSP90 chaperone/DNA topoisomerase II/histidine kinase"/>
    <property type="match status" value="1"/>
</dbReference>
<dbReference type="AlphaFoldDB" id="C1ACF2"/>
<dbReference type="Pfam" id="PF02518">
    <property type="entry name" value="HATPase_c"/>
    <property type="match status" value="1"/>
</dbReference>
<dbReference type="Pfam" id="PF00512">
    <property type="entry name" value="HisKA"/>
    <property type="match status" value="1"/>
</dbReference>
<dbReference type="InterPro" id="IPR036890">
    <property type="entry name" value="HATPase_C_sf"/>
</dbReference>
<comment type="subcellular location">
    <subcellularLocation>
        <location evidence="2">Membrane</location>
    </subcellularLocation>
</comment>
<evidence type="ECO:0000256" key="1">
    <source>
        <dbReference type="ARBA" id="ARBA00000085"/>
    </source>
</evidence>
<dbReference type="eggNOG" id="COG2205">
    <property type="taxonomic scope" value="Bacteria"/>
</dbReference>
<dbReference type="EC" id="2.7.13.3" evidence="3"/>
<evidence type="ECO:0000256" key="3">
    <source>
        <dbReference type="ARBA" id="ARBA00012438"/>
    </source>
</evidence>
<dbReference type="HOGENOM" id="CLU_000445_89_6_0"/>
<dbReference type="KEGG" id="gau:GAU_3137"/>
<feature type="transmembrane region" description="Helical" evidence="11">
    <location>
        <begin position="15"/>
        <end position="36"/>
    </location>
</feature>
<dbReference type="SUPFAM" id="SSF158472">
    <property type="entry name" value="HAMP domain-like"/>
    <property type="match status" value="1"/>
</dbReference>
<dbReference type="Proteomes" id="UP000002209">
    <property type="component" value="Chromosome"/>
</dbReference>
<keyword evidence="8 11" id="KW-1133">Transmembrane helix</keyword>
<evidence type="ECO:0000256" key="2">
    <source>
        <dbReference type="ARBA" id="ARBA00004370"/>
    </source>
</evidence>
<dbReference type="InterPro" id="IPR036097">
    <property type="entry name" value="HisK_dim/P_sf"/>
</dbReference>
<evidence type="ECO:0000256" key="5">
    <source>
        <dbReference type="ARBA" id="ARBA00022679"/>
    </source>
</evidence>
<keyword evidence="6 11" id="KW-0812">Transmembrane</keyword>
<dbReference type="InterPro" id="IPR005467">
    <property type="entry name" value="His_kinase_dom"/>
</dbReference>
<dbReference type="STRING" id="379066.GAU_3137"/>
<sequence length="496" mass="53378">MPASRGWSIRTRLTLWYTAALGVLLLIMGSATYAVLKRVTRADSDAYLTDTADAVAASLQLALAGVPPAFAQDSLAPRWAADRTLENHRFRDIGVAIFQARTSNADGPVLHLLAVDTTSSATRYFGGAAGWQIASTSAVRALALMDTDLVTLDPHRERVVSLPVSTRRGLYVVAVSQSLAARDVLFARVRETMWIGVPIALLLAMAGGLGLAAASLRPVDAMRAQAEQITASNLHERLPVPSTEDELSRLSRTFNALLDRVEDAFEQRRRFTADASHELRTPVAIVIGESELALSSDRSADQYRSALRIIHGEARRLASIVGDLFLLARRDGAEQAIAPVPLFLEELVGDCVDAIGGIARSKGLTLEFSPMSEVPYTGDDAMLRRVVMNLLDNAIKYTPAGGRVRVEAQPRPHEGAVVRVSDTGVGIPAEHQPRIFERFYRVQHTTDRSGLADASGAGLGLPIAAWIAQAHGGSLQLVRSDDSGSVFELTLPGRLA</sequence>
<protein>
    <recommendedName>
        <fullName evidence="3">histidine kinase</fullName>
        <ecNumber evidence="3">2.7.13.3</ecNumber>
    </recommendedName>
</protein>
<dbReference type="FunFam" id="1.10.287.130:FF:000001">
    <property type="entry name" value="Two-component sensor histidine kinase"/>
    <property type="match status" value="1"/>
</dbReference>
<dbReference type="CDD" id="cd00082">
    <property type="entry name" value="HisKA"/>
    <property type="match status" value="1"/>
</dbReference>
<keyword evidence="10 11" id="KW-0472">Membrane</keyword>